<comment type="caution">
    <text evidence="3">The sequence shown here is derived from an EMBL/GenBank/DDBJ whole genome shotgun (WGS) entry which is preliminary data.</text>
</comment>
<evidence type="ECO:0000313" key="3">
    <source>
        <dbReference type="EMBL" id="NLS09971.1"/>
    </source>
</evidence>
<keyword evidence="2" id="KW-1133">Transmembrane helix</keyword>
<evidence type="ECO:0000313" key="4">
    <source>
        <dbReference type="Proteomes" id="UP000523139"/>
    </source>
</evidence>
<sequence>MRLGRPAHQMLLDSRDKRSGFGFTGLPQRMSRRDRIALPEEFEWDFHLYCAEGAEHEARAIFTPEVLRQIQRNRGQFHIEVIDDWILAYSNTEIVGTDARLWTWAFDLAAALFQAESHWMAAQPQDPLAQDPDTSSPVESEPVEPPEAAPETPEPAEPVPSISDHETPPPEGLQGQRPPQGSTRAENLPVVSQPGKRLRDNTPLVTIGIIAAVSVLLVLQFTVLSGR</sequence>
<name>A0A7X8YE29_9MICC</name>
<protein>
    <submittedName>
        <fullName evidence="3">Uncharacterized protein</fullName>
    </submittedName>
</protein>
<dbReference type="EMBL" id="JABAHY010000006">
    <property type="protein sequence ID" value="NLS09971.1"/>
    <property type="molecule type" value="Genomic_DNA"/>
</dbReference>
<reference evidence="3 4" key="1">
    <citation type="submission" date="2020-04" db="EMBL/GenBank/DDBJ databases">
        <title>Nesterenkonia sp. nov., isolated from marine sediment.</title>
        <authorList>
            <person name="Zhang G."/>
        </authorList>
    </citation>
    <scope>NUCLEOTIDE SEQUENCE [LARGE SCALE GENOMIC DNA]</scope>
    <source>
        <strain evidence="3 4">MY13</strain>
    </source>
</reference>
<feature type="compositionally biased region" description="Pro residues" evidence="1">
    <location>
        <begin position="143"/>
        <end position="158"/>
    </location>
</feature>
<feature type="transmembrane region" description="Helical" evidence="2">
    <location>
        <begin position="204"/>
        <end position="224"/>
    </location>
</feature>
<gene>
    <name evidence="3" type="ORF">HGQ17_08165</name>
</gene>
<evidence type="ECO:0000256" key="1">
    <source>
        <dbReference type="SAM" id="MobiDB-lite"/>
    </source>
</evidence>
<feature type="region of interest" description="Disordered" evidence="1">
    <location>
        <begin position="124"/>
        <end position="197"/>
    </location>
</feature>
<dbReference type="RefSeq" id="WP_168887450.1">
    <property type="nucleotide sequence ID" value="NZ_JABAHY010000006.1"/>
</dbReference>
<keyword evidence="2" id="KW-0812">Transmembrane</keyword>
<evidence type="ECO:0000256" key="2">
    <source>
        <dbReference type="SAM" id="Phobius"/>
    </source>
</evidence>
<dbReference type="AlphaFoldDB" id="A0A7X8YE29"/>
<keyword evidence="2" id="KW-0472">Membrane</keyword>
<keyword evidence="4" id="KW-1185">Reference proteome</keyword>
<dbReference type="Proteomes" id="UP000523139">
    <property type="component" value="Unassembled WGS sequence"/>
</dbReference>
<organism evidence="3 4">
    <name type="scientific">Nesterenkonia sedimenti</name>
    <dbReference type="NCBI Taxonomy" id="1463632"/>
    <lineage>
        <taxon>Bacteria</taxon>
        <taxon>Bacillati</taxon>
        <taxon>Actinomycetota</taxon>
        <taxon>Actinomycetes</taxon>
        <taxon>Micrococcales</taxon>
        <taxon>Micrococcaceae</taxon>
        <taxon>Nesterenkonia</taxon>
    </lineage>
</organism>
<proteinExistence type="predicted"/>
<accession>A0A7X8YE29</accession>